<dbReference type="EMBL" id="JWZT01002668">
    <property type="protein sequence ID" value="KII68885.1"/>
    <property type="molecule type" value="Genomic_DNA"/>
</dbReference>
<dbReference type="GO" id="GO:0005041">
    <property type="term" value="F:low-density lipoprotein particle receptor activity"/>
    <property type="evidence" value="ECO:0007669"/>
    <property type="project" value="TreeGrafter"/>
</dbReference>
<dbReference type="InterPro" id="IPR002172">
    <property type="entry name" value="LDrepeatLR_classA_rpt"/>
</dbReference>
<keyword evidence="8" id="KW-0325">Glycoprotein</keyword>
<keyword evidence="11" id="KW-1185">Reference proteome</keyword>
<proteinExistence type="predicted"/>
<comment type="caution">
    <text evidence="9">Lacks conserved residue(s) required for the propagation of feature annotation.</text>
</comment>
<feature type="disulfide bond" evidence="9">
    <location>
        <begin position="25"/>
        <end position="40"/>
    </location>
</feature>
<dbReference type="Proteomes" id="UP000031668">
    <property type="component" value="Unassembled WGS sequence"/>
</dbReference>
<evidence type="ECO:0000256" key="8">
    <source>
        <dbReference type="ARBA" id="ARBA00023180"/>
    </source>
</evidence>
<evidence type="ECO:0000256" key="7">
    <source>
        <dbReference type="ARBA" id="ARBA00023170"/>
    </source>
</evidence>
<comment type="caution">
    <text evidence="10">The sequence shown here is derived from an EMBL/GenBank/DDBJ whole genome shotgun (WGS) entry which is preliminary data.</text>
</comment>
<evidence type="ECO:0000256" key="3">
    <source>
        <dbReference type="ARBA" id="ARBA00022737"/>
    </source>
</evidence>
<dbReference type="SUPFAM" id="SSF57424">
    <property type="entry name" value="LDL receptor-like module"/>
    <property type="match status" value="3"/>
</dbReference>
<dbReference type="InterPro" id="IPR023415">
    <property type="entry name" value="LDLR_class-A_CS"/>
</dbReference>
<name>A0A0C2MXH4_THEKT</name>
<feature type="disulfide bond" evidence="9">
    <location>
        <begin position="109"/>
        <end position="124"/>
    </location>
</feature>
<keyword evidence="5" id="KW-0472">Membrane</keyword>
<dbReference type="PANTHER" id="PTHR22722:SF5">
    <property type="entry name" value="LOW-DENSITY LIPOPROTEIN RECEPTOR-RELATED PROTEIN 1B"/>
    <property type="match status" value="1"/>
</dbReference>
<evidence type="ECO:0000313" key="11">
    <source>
        <dbReference type="Proteomes" id="UP000031668"/>
    </source>
</evidence>
<feature type="disulfide bond" evidence="9">
    <location>
        <begin position="67"/>
        <end position="82"/>
    </location>
</feature>
<dbReference type="OrthoDB" id="9990982at2759"/>
<keyword evidence="4" id="KW-1133">Transmembrane helix</keyword>
<dbReference type="SMART" id="SM00192">
    <property type="entry name" value="LDLa"/>
    <property type="match status" value="4"/>
</dbReference>
<comment type="subcellular location">
    <subcellularLocation>
        <location evidence="1">Membrane</location>
        <topology evidence="1">Single-pass membrane protein</topology>
    </subcellularLocation>
</comment>
<keyword evidence="3" id="KW-0677">Repeat</keyword>
<evidence type="ECO:0000256" key="6">
    <source>
        <dbReference type="ARBA" id="ARBA00023157"/>
    </source>
</evidence>
<accession>A0A0C2MXH4</accession>
<dbReference type="PRINTS" id="PR00261">
    <property type="entry name" value="LDLRECEPTOR"/>
</dbReference>
<evidence type="ECO:0000256" key="2">
    <source>
        <dbReference type="ARBA" id="ARBA00022692"/>
    </source>
</evidence>
<dbReference type="PROSITE" id="PS01209">
    <property type="entry name" value="LDLRA_1"/>
    <property type="match status" value="1"/>
</dbReference>
<evidence type="ECO:0000256" key="5">
    <source>
        <dbReference type="ARBA" id="ARBA00023136"/>
    </source>
</evidence>
<dbReference type="GO" id="GO:0005886">
    <property type="term" value="C:plasma membrane"/>
    <property type="evidence" value="ECO:0007669"/>
    <property type="project" value="TreeGrafter"/>
</dbReference>
<evidence type="ECO:0000313" key="10">
    <source>
        <dbReference type="EMBL" id="KII68885.1"/>
    </source>
</evidence>
<dbReference type="Gene3D" id="4.10.1220.10">
    <property type="entry name" value="EGF-type module"/>
    <property type="match status" value="1"/>
</dbReference>
<evidence type="ECO:0000256" key="9">
    <source>
        <dbReference type="PROSITE-ProRule" id="PRU00124"/>
    </source>
</evidence>
<evidence type="ECO:0000256" key="4">
    <source>
        <dbReference type="ARBA" id="ARBA00022989"/>
    </source>
</evidence>
<dbReference type="GO" id="GO:0043235">
    <property type="term" value="C:receptor complex"/>
    <property type="evidence" value="ECO:0007669"/>
    <property type="project" value="TreeGrafter"/>
</dbReference>
<feature type="disulfide bond" evidence="9">
    <location>
        <begin position="6"/>
        <end position="18"/>
    </location>
</feature>
<sequence length="265" mass="30734">MPHRKCDDFGAFCDDGTCIYLHQVCDDTFHCLDFSDERACIARFIMETNVSCLIKCDEYCLPINKICDHLTDCSDGSDEYACGVRITCPIQKPLHCVDENSCYSYSEKCDRFRDCEDGSDENDCGGPVPCIENEYFLCQNKSICFSHVCDDNFNCDDQSDETYYCSNKNHLRGIRIDMLDHGIVSFNWDMTTYRFNFEVIIRSVYISFLFSDQNIDVASVGNKNNKFEYGEHLECGRYVIFVRTDGHIQIQKLYLFKTLENRITD</sequence>
<keyword evidence="2" id="KW-0812">Transmembrane</keyword>
<gene>
    <name evidence="10" type="ORF">RF11_03790</name>
</gene>
<dbReference type="CDD" id="cd00112">
    <property type="entry name" value="LDLa"/>
    <property type="match status" value="2"/>
</dbReference>
<protein>
    <submittedName>
        <fullName evidence="10">SCO-spondin</fullName>
    </submittedName>
</protein>
<dbReference type="InterPro" id="IPR036055">
    <property type="entry name" value="LDL_receptor-like_sf"/>
</dbReference>
<dbReference type="InterPro" id="IPR051221">
    <property type="entry name" value="LDLR-related"/>
</dbReference>
<evidence type="ECO:0000256" key="1">
    <source>
        <dbReference type="ARBA" id="ARBA00004167"/>
    </source>
</evidence>
<reference evidence="10 11" key="1">
    <citation type="journal article" date="2014" name="Genome Biol. Evol.">
        <title>The genome of the myxosporean Thelohanellus kitauei shows adaptations to nutrient acquisition within its fish host.</title>
        <authorList>
            <person name="Yang Y."/>
            <person name="Xiong J."/>
            <person name="Zhou Z."/>
            <person name="Huo F."/>
            <person name="Miao W."/>
            <person name="Ran C."/>
            <person name="Liu Y."/>
            <person name="Zhang J."/>
            <person name="Feng J."/>
            <person name="Wang M."/>
            <person name="Wang M."/>
            <person name="Wang L."/>
            <person name="Yao B."/>
        </authorList>
    </citation>
    <scope>NUCLEOTIDE SEQUENCE [LARGE SCALE GENOMIC DNA]</scope>
    <source>
        <strain evidence="10">Wuqing</strain>
    </source>
</reference>
<organism evidence="10 11">
    <name type="scientific">Thelohanellus kitauei</name>
    <name type="common">Myxosporean</name>
    <dbReference type="NCBI Taxonomy" id="669202"/>
    <lineage>
        <taxon>Eukaryota</taxon>
        <taxon>Metazoa</taxon>
        <taxon>Cnidaria</taxon>
        <taxon>Myxozoa</taxon>
        <taxon>Myxosporea</taxon>
        <taxon>Bivalvulida</taxon>
        <taxon>Platysporina</taxon>
        <taxon>Myxobolidae</taxon>
        <taxon>Thelohanellus</taxon>
    </lineage>
</organism>
<dbReference type="Gene3D" id="4.10.400.10">
    <property type="entry name" value="Low-density Lipoprotein Receptor"/>
    <property type="match status" value="2"/>
</dbReference>
<feature type="disulfide bond" evidence="9">
    <location>
        <begin position="13"/>
        <end position="31"/>
    </location>
</feature>
<keyword evidence="6 9" id="KW-1015">Disulfide bond</keyword>
<keyword evidence="7" id="KW-0675">Receptor</keyword>
<dbReference type="PANTHER" id="PTHR22722">
    <property type="entry name" value="LOW-DENSITY LIPOPROTEIN RECEPTOR-RELATED PROTEIN 2-RELATED"/>
    <property type="match status" value="1"/>
</dbReference>
<dbReference type="PROSITE" id="PS50068">
    <property type="entry name" value="LDLRA_2"/>
    <property type="match status" value="3"/>
</dbReference>
<dbReference type="AlphaFoldDB" id="A0A0C2MXH4"/>